<dbReference type="RefSeq" id="WP_049834687.1">
    <property type="nucleotide sequence ID" value="NZ_CP012160.1"/>
</dbReference>
<dbReference type="NCBIfam" id="NF004347">
    <property type="entry name" value="PRK05728.1-4"/>
    <property type="match status" value="1"/>
</dbReference>
<dbReference type="OrthoDB" id="9795973at2"/>
<dbReference type="GO" id="GO:0032298">
    <property type="term" value="P:positive regulation of DNA-templated DNA replication initiation"/>
    <property type="evidence" value="ECO:0007669"/>
    <property type="project" value="TreeGrafter"/>
</dbReference>
<dbReference type="PANTHER" id="PTHR38767:SF1">
    <property type="entry name" value="DNA POLYMERASE III SUBUNIT CHI"/>
    <property type="match status" value="1"/>
</dbReference>
<dbReference type="PATRIC" id="fig|1458307.3.peg.1854"/>
<dbReference type="Pfam" id="PF04364">
    <property type="entry name" value="DNA_pol3_chi"/>
    <property type="match status" value="1"/>
</dbReference>
<evidence type="ECO:0000313" key="2">
    <source>
        <dbReference type="Proteomes" id="UP000067444"/>
    </source>
</evidence>
<dbReference type="InterPro" id="IPR007459">
    <property type="entry name" value="DNA_pol3_chi"/>
</dbReference>
<dbReference type="KEGG" id="otm:OSB_18400"/>
<dbReference type="Gene3D" id="3.40.50.10110">
    <property type="entry name" value="DNA polymerase III subunit chi"/>
    <property type="match status" value="1"/>
</dbReference>
<proteinExistence type="predicted"/>
<dbReference type="SUPFAM" id="SSF102400">
    <property type="entry name" value="DNA polymerase III chi subunit"/>
    <property type="match status" value="1"/>
</dbReference>
<reference evidence="1 2" key="1">
    <citation type="journal article" date="2015" name="Genome Announc.">
        <title>Closed Genome Sequence of Octadecabacter temperatus SB1, the First Mesophilic Species of the Genus Octadecabacter.</title>
        <authorList>
            <person name="Voget S."/>
            <person name="Billerbeck S."/>
            <person name="Simon M."/>
            <person name="Daniel R."/>
        </authorList>
    </citation>
    <scope>NUCLEOTIDE SEQUENCE [LARGE SCALE GENOMIC DNA]</scope>
    <source>
        <strain evidence="1 2">SB1</strain>
    </source>
</reference>
<keyword evidence="2" id="KW-1185">Reference proteome</keyword>
<protein>
    <submittedName>
        <fullName evidence="1">DNA polymerase III subunit chi</fullName>
    </submittedName>
</protein>
<dbReference type="GO" id="GO:0006260">
    <property type="term" value="P:DNA replication"/>
    <property type="evidence" value="ECO:0007669"/>
    <property type="project" value="InterPro"/>
</dbReference>
<dbReference type="EMBL" id="CP012160">
    <property type="protein sequence ID" value="AKS46381.1"/>
    <property type="molecule type" value="Genomic_DNA"/>
</dbReference>
<dbReference type="GO" id="GO:0003677">
    <property type="term" value="F:DNA binding"/>
    <property type="evidence" value="ECO:0007669"/>
    <property type="project" value="InterPro"/>
</dbReference>
<evidence type="ECO:0000313" key="1">
    <source>
        <dbReference type="EMBL" id="AKS46381.1"/>
    </source>
</evidence>
<accession>A0A0K0Y659</accession>
<dbReference type="STRING" id="1458307.OSB_18400"/>
<name>A0A0K0Y659_9RHOB</name>
<dbReference type="AlphaFoldDB" id="A0A0K0Y659"/>
<organism evidence="1 2">
    <name type="scientific">Octadecabacter temperatus</name>
    <dbReference type="NCBI Taxonomy" id="1458307"/>
    <lineage>
        <taxon>Bacteria</taxon>
        <taxon>Pseudomonadati</taxon>
        <taxon>Pseudomonadota</taxon>
        <taxon>Alphaproteobacteria</taxon>
        <taxon>Rhodobacterales</taxon>
        <taxon>Roseobacteraceae</taxon>
        <taxon>Octadecabacter</taxon>
    </lineage>
</organism>
<gene>
    <name evidence="1" type="ORF">OSB_18400</name>
</gene>
<dbReference type="PANTHER" id="PTHR38767">
    <property type="entry name" value="DNA POLYMERASE III SUBUNIT CHI"/>
    <property type="match status" value="1"/>
</dbReference>
<sequence length="152" mass="16330">MGAAYFYHLTSASLEQTLPMLLEKSRGAGWVVEVRGVDRGAMERLDQALWGGPPEAFLAHGLAGGDNDPDQPILLTSGEVAANKPSCVMSVHGADISADEVNAAERVCVLFDGYDGDALAKARTQWKTLTDAGCSAQYWSQDSGRWEKKAEK</sequence>
<dbReference type="InterPro" id="IPR036768">
    <property type="entry name" value="PolIII_chi_sf"/>
</dbReference>
<dbReference type="GO" id="GO:0003887">
    <property type="term" value="F:DNA-directed DNA polymerase activity"/>
    <property type="evidence" value="ECO:0007669"/>
    <property type="project" value="InterPro"/>
</dbReference>
<dbReference type="Proteomes" id="UP000067444">
    <property type="component" value="Chromosome"/>
</dbReference>